<dbReference type="PANTHER" id="PTHR42885">
    <property type="entry name" value="HISTIDINOL-PHOSPHATE AMINOTRANSFERASE-RELATED"/>
    <property type="match status" value="1"/>
</dbReference>
<evidence type="ECO:0000256" key="1">
    <source>
        <dbReference type="ARBA" id="ARBA00001933"/>
    </source>
</evidence>
<dbReference type="InterPro" id="IPR015424">
    <property type="entry name" value="PyrdxlP-dep_Trfase"/>
</dbReference>
<feature type="domain" description="Aminotransferase class I/classII large" evidence="10">
    <location>
        <begin position="54"/>
        <end position="320"/>
    </location>
</feature>
<evidence type="ECO:0000313" key="12">
    <source>
        <dbReference type="Proteomes" id="UP000603602"/>
    </source>
</evidence>
<evidence type="ECO:0000256" key="9">
    <source>
        <dbReference type="ARBA" id="ARBA00048531"/>
    </source>
</evidence>
<keyword evidence="12" id="KW-1185">Reference proteome</keyword>
<evidence type="ECO:0000313" key="11">
    <source>
        <dbReference type="EMBL" id="MBD8504236.1"/>
    </source>
</evidence>
<comment type="function">
    <text evidence="2">Decarboxylates L-threonine-O-3-phosphate to yield (R)-1-amino-2-propanol O-2-phosphate, the precursor for the linkage between the nucleotide loop and the corrin ring in cobalamin.</text>
</comment>
<evidence type="ECO:0000259" key="10">
    <source>
        <dbReference type="Pfam" id="PF00155"/>
    </source>
</evidence>
<dbReference type="Pfam" id="PF00155">
    <property type="entry name" value="Aminotran_1_2"/>
    <property type="match status" value="1"/>
</dbReference>
<dbReference type="Gene3D" id="3.40.640.10">
    <property type="entry name" value="Type I PLP-dependent aspartate aminotransferase-like (Major domain)"/>
    <property type="match status" value="1"/>
</dbReference>
<dbReference type="InterPro" id="IPR005860">
    <property type="entry name" value="CobD"/>
</dbReference>
<evidence type="ECO:0000256" key="6">
    <source>
        <dbReference type="ARBA" id="ARBA00022898"/>
    </source>
</evidence>
<dbReference type="InterPro" id="IPR004839">
    <property type="entry name" value="Aminotransferase_I/II_large"/>
</dbReference>
<accession>A0ABR9BDI6</accession>
<dbReference type="EC" id="4.1.1.81" evidence="4"/>
<evidence type="ECO:0000256" key="4">
    <source>
        <dbReference type="ARBA" id="ARBA00012285"/>
    </source>
</evidence>
<dbReference type="Proteomes" id="UP000603602">
    <property type="component" value="Unassembled WGS sequence"/>
</dbReference>
<dbReference type="GO" id="GO:0048472">
    <property type="term" value="F:threonine-phosphate decarboxylase activity"/>
    <property type="evidence" value="ECO:0007669"/>
    <property type="project" value="UniProtKB-EC"/>
</dbReference>
<dbReference type="NCBIfam" id="TIGR01140">
    <property type="entry name" value="L_thr_O3P_dcar"/>
    <property type="match status" value="1"/>
</dbReference>
<evidence type="ECO:0000256" key="7">
    <source>
        <dbReference type="ARBA" id="ARBA00023239"/>
    </source>
</evidence>
<reference evidence="12" key="1">
    <citation type="submission" date="2023-07" db="EMBL/GenBank/DDBJ databases">
        <title>Thauera sp. CAU 1555 isolated from sand of Yaerae Beach.</title>
        <authorList>
            <person name="Kim W."/>
        </authorList>
    </citation>
    <scope>NUCLEOTIDE SEQUENCE [LARGE SCALE GENOMIC DNA]</scope>
    <source>
        <strain evidence="12">CAU 1555</strain>
    </source>
</reference>
<name>A0ABR9BDI6_9RHOO</name>
<evidence type="ECO:0000256" key="3">
    <source>
        <dbReference type="ARBA" id="ARBA00004953"/>
    </source>
</evidence>
<dbReference type="CDD" id="cd00609">
    <property type="entry name" value="AAT_like"/>
    <property type="match status" value="1"/>
</dbReference>
<organism evidence="11 12">
    <name type="scientific">Thauera sedimentorum</name>
    <dbReference type="NCBI Taxonomy" id="2767595"/>
    <lineage>
        <taxon>Bacteria</taxon>
        <taxon>Pseudomonadati</taxon>
        <taxon>Pseudomonadota</taxon>
        <taxon>Betaproteobacteria</taxon>
        <taxon>Rhodocyclales</taxon>
        <taxon>Zoogloeaceae</taxon>
        <taxon>Thauera</taxon>
    </lineage>
</organism>
<protein>
    <recommendedName>
        <fullName evidence="4">threonine-phosphate decarboxylase</fullName>
        <ecNumber evidence="4">4.1.1.81</ecNumber>
    </recommendedName>
    <alternativeName>
        <fullName evidence="8">L-threonine-O-3-phosphate decarboxylase</fullName>
    </alternativeName>
</protein>
<sequence>MLEHGGRLRAAARQYGIALADWMDLSTGINPLAYPVPPLPPEAWQRLPEDDDGLIDAAAAYYGTRELLPVAGSQAAIQALPALIPGERVTLLETTYAEHPQAWRTRRLRRCAADAVDAAIDDTDVLVLANPNNPTGERFGLARLLDWHARLAARGGWLVVDEAFIDADPAGSLAPHAGRPHLVVLRSLGKFFGLAGARVGFVLAEAALRERLAEQLGPWAISGPARHAARAALADTAWQQAARQALAEAGERLATLLRQHLPGTPQGTALFQWLPHPQAAALHEALARRAILVRRFDTPASLRFGLPADEAQWRRLAEALHDLKDTCS</sequence>
<dbReference type="PANTHER" id="PTHR42885:SF1">
    <property type="entry name" value="THREONINE-PHOSPHATE DECARBOXYLASE"/>
    <property type="match status" value="1"/>
</dbReference>
<dbReference type="EMBL" id="JACYTO010000002">
    <property type="protein sequence ID" value="MBD8504236.1"/>
    <property type="molecule type" value="Genomic_DNA"/>
</dbReference>
<dbReference type="RefSeq" id="WP_187719003.1">
    <property type="nucleotide sequence ID" value="NZ_JACTAH010000002.1"/>
</dbReference>
<comment type="catalytic activity">
    <reaction evidence="9">
        <text>O-phospho-L-threonine + H(+) = (R)-1-aminopropan-2-yl phosphate + CO2</text>
        <dbReference type="Rhea" id="RHEA:11492"/>
        <dbReference type="ChEBI" id="CHEBI:15378"/>
        <dbReference type="ChEBI" id="CHEBI:16526"/>
        <dbReference type="ChEBI" id="CHEBI:58563"/>
        <dbReference type="ChEBI" id="CHEBI:58675"/>
        <dbReference type="EC" id="4.1.1.81"/>
    </reaction>
</comment>
<dbReference type="PROSITE" id="PS00105">
    <property type="entry name" value="AA_TRANSFER_CLASS_1"/>
    <property type="match status" value="1"/>
</dbReference>
<proteinExistence type="predicted"/>
<dbReference type="SUPFAM" id="SSF53383">
    <property type="entry name" value="PLP-dependent transferases"/>
    <property type="match status" value="1"/>
</dbReference>
<dbReference type="Gene3D" id="3.90.1150.10">
    <property type="entry name" value="Aspartate Aminotransferase, domain 1"/>
    <property type="match status" value="1"/>
</dbReference>
<dbReference type="InterPro" id="IPR015421">
    <property type="entry name" value="PyrdxlP-dep_Trfase_major"/>
</dbReference>
<gene>
    <name evidence="11" type="ORF">IFO67_15170</name>
</gene>
<dbReference type="InterPro" id="IPR015422">
    <property type="entry name" value="PyrdxlP-dep_Trfase_small"/>
</dbReference>
<dbReference type="InterPro" id="IPR004838">
    <property type="entry name" value="NHTrfase_class1_PyrdxlP-BS"/>
</dbReference>
<comment type="caution">
    <text evidence="11">The sequence shown here is derived from an EMBL/GenBank/DDBJ whole genome shotgun (WGS) entry which is preliminary data.</text>
</comment>
<evidence type="ECO:0000256" key="8">
    <source>
        <dbReference type="ARBA" id="ARBA00029996"/>
    </source>
</evidence>
<keyword evidence="5" id="KW-0169">Cobalamin biosynthesis</keyword>
<comment type="cofactor">
    <cofactor evidence="1">
        <name>pyridoxal 5'-phosphate</name>
        <dbReference type="ChEBI" id="CHEBI:597326"/>
    </cofactor>
</comment>
<comment type="pathway">
    <text evidence="3">Cofactor biosynthesis; adenosylcobalamin biosynthesis.</text>
</comment>
<evidence type="ECO:0000256" key="5">
    <source>
        <dbReference type="ARBA" id="ARBA00022573"/>
    </source>
</evidence>
<keyword evidence="6" id="KW-0663">Pyridoxal phosphate</keyword>
<evidence type="ECO:0000256" key="2">
    <source>
        <dbReference type="ARBA" id="ARBA00003444"/>
    </source>
</evidence>
<keyword evidence="7 11" id="KW-0456">Lyase</keyword>